<keyword evidence="5" id="KW-0411">Iron-sulfur</keyword>
<evidence type="ECO:0000256" key="3">
    <source>
        <dbReference type="ARBA" id="ARBA00022723"/>
    </source>
</evidence>
<sequence>MNIALIALPSPGTPIYPPLTLAYLATLLEQRRHIVRIYDVGLTPQTPFTTAFQPLQSFRPQVVVLAGELPETINAAMAALPRNNDMRSLSIQMSRSGLDAAHVCTSVLHWFDQLSGSHTATPALKVDALPLPARHLLSLEDYLLRAAGGELQTTLVVGAIEPDGRFVLRPPAQIVAEMRSVAAEFGLRHYLIPELDLTLERPWFDEFLTQVSAANIAVGWETNVPFEHLDAKLIHQMAAAGCEGFCLHLDGTTLFESSAARAALREIIALARQHSMLVRAKLKLAPPYEAISQLVDVAATFSLGDVQFEVVRSDAANPDADDQQLREMERQINDQVRDRQNMINRFGATLGNLIWRIRSMRGGSGSNEGRLLA</sequence>
<dbReference type="EMBL" id="RSAS01000316">
    <property type="protein sequence ID" value="RRR73797.1"/>
    <property type="molecule type" value="Genomic_DNA"/>
</dbReference>
<evidence type="ECO:0000256" key="2">
    <source>
        <dbReference type="ARBA" id="ARBA00022691"/>
    </source>
</evidence>
<dbReference type="InterPro" id="IPR051198">
    <property type="entry name" value="BchE-like"/>
</dbReference>
<evidence type="ECO:0008006" key="8">
    <source>
        <dbReference type="Google" id="ProtNLM"/>
    </source>
</evidence>
<comment type="cofactor">
    <cofactor evidence="1">
        <name>[4Fe-4S] cluster</name>
        <dbReference type="ChEBI" id="CHEBI:49883"/>
    </cofactor>
</comment>
<dbReference type="AlphaFoldDB" id="A0A426U2G1"/>
<gene>
    <name evidence="6" type="ORF">EI684_08300</name>
</gene>
<organism evidence="6 7">
    <name type="scientific">Candidatus Viridilinea halotolerans</name>
    <dbReference type="NCBI Taxonomy" id="2491704"/>
    <lineage>
        <taxon>Bacteria</taxon>
        <taxon>Bacillati</taxon>
        <taxon>Chloroflexota</taxon>
        <taxon>Chloroflexia</taxon>
        <taxon>Chloroflexales</taxon>
        <taxon>Chloroflexineae</taxon>
        <taxon>Oscillochloridaceae</taxon>
        <taxon>Candidatus Viridilinea</taxon>
    </lineage>
</organism>
<comment type="caution">
    <text evidence="6">The sequence shown here is derived from an EMBL/GenBank/DDBJ whole genome shotgun (WGS) entry which is preliminary data.</text>
</comment>
<reference evidence="6 7" key="1">
    <citation type="submission" date="2018-12" db="EMBL/GenBank/DDBJ databases">
        <title>Genome Sequence of Candidatus Viridilinea halotolerans isolated from saline sulfide-rich spring.</title>
        <authorList>
            <person name="Grouzdev D.S."/>
            <person name="Burganskaya E.I."/>
            <person name="Krutkina M.S."/>
            <person name="Sukhacheva M.V."/>
            <person name="Gorlenko V.M."/>
        </authorList>
    </citation>
    <scope>NUCLEOTIDE SEQUENCE [LARGE SCALE GENOMIC DNA]</scope>
    <source>
        <strain evidence="6">Chok-6</strain>
    </source>
</reference>
<evidence type="ECO:0000256" key="5">
    <source>
        <dbReference type="ARBA" id="ARBA00023014"/>
    </source>
</evidence>
<dbReference type="GO" id="GO:0046872">
    <property type="term" value="F:metal ion binding"/>
    <property type="evidence" value="ECO:0007669"/>
    <property type="project" value="UniProtKB-KW"/>
</dbReference>
<keyword evidence="4" id="KW-0408">Iron</keyword>
<dbReference type="PANTHER" id="PTHR43409:SF16">
    <property type="entry name" value="SLR0320 PROTEIN"/>
    <property type="match status" value="1"/>
</dbReference>
<dbReference type="Proteomes" id="UP000280307">
    <property type="component" value="Unassembled WGS sequence"/>
</dbReference>
<evidence type="ECO:0000313" key="7">
    <source>
        <dbReference type="Proteomes" id="UP000280307"/>
    </source>
</evidence>
<name>A0A426U2G1_9CHLR</name>
<protein>
    <recommendedName>
        <fullName evidence="8">Radical SAM protein</fullName>
    </recommendedName>
</protein>
<evidence type="ECO:0000313" key="6">
    <source>
        <dbReference type="EMBL" id="RRR73797.1"/>
    </source>
</evidence>
<evidence type="ECO:0000256" key="4">
    <source>
        <dbReference type="ARBA" id="ARBA00023004"/>
    </source>
</evidence>
<dbReference type="GO" id="GO:0051536">
    <property type="term" value="F:iron-sulfur cluster binding"/>
    <property type="evidence" value="ECO:0007669"/>
    <property type="project" value="UniProtKB-KW"/>
</dbReference>
<keyword evidence="2" id="KW-0949">S-adenosyl-L-methionine</keyword>
<dbReference type="GO" id="GO:0005829">
    <property type="term" value="C:cytosol"/>
    <property type="evidence" value="ECO:0007669"/>
    <property type="project" value="TreeGrafter"/>
</dbReference>
<evidence type="ECO:0000256" key="1">
    <source>
        <dbReference type="ARBA" id="ARBA00001966"/>
    </source>
</evidence>
<accession>A0A426U2G1</accession>
<proteinExistence type="predicted"/>
<dbReference type="PANTHER" id="PTHR43409">
    <property type="entry name" value="ANAEROBIC MAGNESIUM-PROTOPORPHYRIN IX MONOMETHYL ESTER CYCLASE-RELATED"/>
    <property type="match status" value="1"/>
</dbReference>
<keyword evidence="3" id="KW-0479">Metal-binding</keyword>